<sequence>MKDTAFISGNYFSCLLHVPSSLPSAGHVFWGTGGVAALVPSSVRFSGRGEGVQSGWWKWMSNVRAQLANTRFSVMKRWWLPRRPRS</sequence>
<gene>
    <name evidence="1" type="ORF">EYF80_001319</name>
</gene>
<evidence type="ECO:0000313" key="1">
    <source>
        <dbReference type="EMBL" id="TNN88536.1"/>
    </source>
</evidence>
<evidence type="ECO:0000313" key="2">
    <source>
        <dbReference type="Proteomes" id="UP000314294"/>
    </source>
</evidence>
<reference evidence="1 2" key="1">
    <citation type="submission" date="2019-03" db="EMBL/GenBank/DDBJ databases">
        <title>First draft genome of Liparis tanakae, snailfish: a comprehensive survey of snailfish specific genes.</title>
        <authorList>
            <person name="Kim W."/>
            <person name="Song I."/>
            <person name="Jeong J.-H."/>
            <person name="Kim D."/>
            <person name="Kim S."/>
            <person name="Ryu S."/>
            <person name="Song J.Y."/>
            <person name="Lee S.K."/>
        </authorList>
    </citation>
    <scope>NUCLEOTIDE SEQUENCE [LARGE SCALE GENOMIC DNA]</scope>
    <source>
        <tissue evidence="1">Muscle</tissue>
    </source>
</reference>
<dbReference type="AlphaFoldDB" id="A0A4Z2JE66"/>
<protein>
    <submittedName>
        <fullName evidence="1">Uncharacterized protein</fullName>
    </submittedName>
</protein>
<keyword evidence="2" id="KW-1185">Reference proteome</keyword>
<comment type="caution">
    <text evidence="1">The sequence shown here is derived from an EMBL/GenBank/DDBJ whole genome shotgun (WGS) entry which is preliminary data.</text>
</comment>
<dbReference type="Proteomes" id="UP000314294">
    <property type="component" value="Unassembled WGS sequence"/>
</dbReference>
<accession>A0A4Z2JE66</accession>
<name>A0A4Z2JE66_9TELE</name>
<dbReference type="EMBL" id="SRLO01000005">
    <property type="protein sequence ID" value="TNN88536.1"/>
    <property type="molecule type" value="Genomic_DNA"/>
</dbReference>
<proteinExistence type="predicted"/>
<organism evidence="1 2">
    <name type="scientific">Liparis tanakae</name>
    <name type="common">Tanaka's snailfish</name>
    <dbReference type="NCBI Taxonomy" id="230148"/>
    <lineage>
        <taxon>Eukaryota</taxon>
        <taxon>Metazoa</taxon>
        <taxon>Chordata</taxon>
        <taxon>Craniata</taxon>
        <taxon>Vertebrata</taxon>
        <taxon>Euteleostomi</taxon>
        <taxon>Actinopterygii</taxon>
        <taxon>Neopterygii</taxon>
        <taxon>Teleostei</taxon>
        <taxon>Neoteleostei</taxon>
        <taxon>Acanthomorphata</taxon>
        <taxon>Eupercaria</taxon>
        <taxon>Perciformes</taxon>
        <taxon>Cottioidei</taxon>
        <taxon>Cottales</taxon>
        <taxon>Liparidae</taxon>
        <taxon>Liparis</taxon>
    </lineage>
</organism>